<name>A0AAV7FC70_ARIFI</name>
<dbReference type="Proteomes" id="UP000825729">
    <property type="component" value="Unassembled WGS sequence"/>
</dbReference>
<protein>
    <submittedName>
        <fullName evidence="1">Uncharacterized protein</fullName>
    </submittedName>
</protein>
<keyword evidence="2" id="KW-1185">Reference proteome</keyword>
<reference evidence="1 2" key="1">
    <citation type="submission" date="2021-07" db="EMBL/GenBank/DDBJ databases">
        <title>The Aristolochia fimbriata genome: insights into angiosperm evolution, floral development and chemical biosynthesis.</title>
        <authorList>
            <person name="Jiao Y."/>
        </authorList>
    </citation>
    <scope>NUCLEOTIDE SEQUENCE [LARGE SCALE GENOMIC DNA]</scope>
    <source>
        <strain evidence="1">IBCAS-2021</strain>
        <tissue evidence="1">Leaf</tissue>
    </source>
</reference>
<organism evidence="1 2">
    <name type="scientific">Aristolochia fimbriata</name>
    <name type="common">White veined hardy Dutchman's pipe vine</name>
    <dbReference type="NCBI Taxonomy" id="158543"/>
    <lineage>
        <taxon>Eukaryota</taxon>
        <taxon>Viridiplantae</taxon>
        <taxon>Streptophyta</taxon>
        <taxon>Embryophyta</taxon>
        <taxon>Tracheophyta</taxon>
        <taxon>Spermatophyta</taxon>
        <taxon>Magnoliopsida</taxon>
        <taxon>Magnoliidae</taxon>
        <taxon>Piperales</taxon>
        <taxon>Aristolochiaceae</taxon>
        <taxon>Aristolochia</taxon>
    </lineage>
</organism>
<accession>A0AAV7FC70</accession>
<evidence type="ECO:0000313" key="2">
    <source>
        <dbReference type="Proteomes" id="UP000825729"/>
    </source>
</evidence>
<proteinExistence type="predicted"/>
<sequence>MALDITFKMSILWSGIPGAANAFGGHPRQKEFIKLAMSFSGRRHCTRFFLFGSLKKRTMALDERKICHFAKATARYVKVATIAWFEADSELKEKNKAGQAPDGGVKGGGKNQRKGAGESFLLKLIFLLTCLSIVVHATNGRGCIYKYLNSQGTPRSGLMGVCTLKIKR</sequence>
<evidence type="ECO:0000313" key="1">
    <source>
        <dbReference type="EMBL" id="KAG9457367.1"/>
    </source>
</evidence>
<comment type="caution">
    <text evidence="1">The sequence shown here is derived from an EMBL/GenBank/DDBJ whole genome shotgun (WGS) entry which is preliminary data.</text>
</comment>
<gene>
    <name evidence="1" type="ORF">H6P81_001875</name>
</gene>
<dbReference type="AlphaFoldDB" id="A0AAV7FC70"/>
<dbReference type="EMBL" id="JAINDJ010000002">
    <property type="protein sequence ID" value="KAG9457367.1"/>
    <property type="molecule type" value="Genomic_DNA"/>
</dbReference>